<name>A0A9Q0MBW7_BLOTA</name>
<proteinExistence type="predicted"/>
<evidence type="ECO:0000313" key="2">
    <source>
        <dbReference type="Proteomes" id="UP001142055"/>
    </source>
</evidence>
<accession>A0A9Q0MBW7</accession>
<sequence length="82" mass="9786">MMAVQQMYQSDPLVYKLLQYFQSKRFLLEKIKLANYYELLHTDKKECFTIGELAKVNMQTIIQIYVLYSSSLILKFTIISYT</sequence>
<comment type="caution">
    <text evidence="1">The sequence shown here is derived from an EMBL/GenBank/DDBJ whole genome shotgun (WGS) entry which is preliminary data.</text>
</comment>
<reference evidence="1" key="1">
    <citation type="submission" date="2022-12" db="EMBL/GenBank/DDBJ databases">
        <title>Genome assemblies of Blomia tropicalis.</title>
        <authorList>
            <person name="Cui Y."/>
        </authorList>
    </citation>
    <scope>NUCLEOTIDE SEQUENCE</scope>
    <source>
        <tissue evidence="1">Adult mites</tissue>
    </source>
</reference>
<dbReference type="Proteomes" id="UP001142055">
    <property type="component" value="Chromosome 1"/>
</dbReference>
<dbReference type="AlphaFoldDB" id="A0A9Q0MBW7"/>
<evidence type="ECO:0000313" key="1">
    <source>
        <dbReference type="EMBL" id="KAJ6222854.1"/>
    </source>
</evidence>
<protein>
    <submittedName>
        <fullName evidence="1">Uncharacterized protein</fullName>
    </submittedName>
</protein>
<dbReference type="EMBL" id="JAPWDV010000001">
    <property type="protein sequence ID" value="KAJ6222854.1"/>
    <property type="molecule type" value="Genomic_DNA"/>
</dbReference>
<gene>
    <name evidence="1" type="ORF">RDWZM_001399</name>
</gene>
<keyword evidence="2" id="KW-1185">Reference proteome</keyword>
<organism evidence="1 2">
    <name type="scientific">Blomia tropicalis</name>
    <name type="common">Mite</name>
    <dbReference type="NCBI Taxonomy" id="40697"/>
    <lineage>
        <taxon>Eukaryota</taxon>
        <taxon>Metazoa</taxon>
        <taxon>Ecdysozoa</taxon>
        <taxon>Arthropoda</taxon>
        <taxon>Chelicerata</taxon>
        <taxon>Arachnida</taxon>
        <taxon>Acari</taxon>
        <taxon>Acariformes</taxon>
        <taxon>Sarcoptiformes</taxon>
        <taxon>Astigmata</taxon>
        <taxon>Glycyphagoidea</taxon>
        <taxon>Echimyopodidae</taxon>
        <taxon>Blomia</taxon>
    </lineage>
</organism>